<dbReference type="RefSeq" id="XP_004353985.1">
    <property type="nucleotide sequence ID" value="XM_004353933.1"/>
</dbReference>
<dbReference type="GeneID" id="14925304"/>
<dbReference type="VEuPathDB" id="AmoebaDB:ACA1_170260"/>
<dbReference type="Proteomes" id="UP000011083">
    <property type="component" value="Unassembled WGS sequence"/>
</dbReference>
<keyword evidence="3" id="KW-1185">Reference proteome</keyword>
<feature type="region of interest" description="Disordered" evidence="1">
    <location>
        <begin position="41"/>
        <end position="66"/>
    </location>
</feature>
<evidence type="ECO:0000313" key="2">
    <source>
        <dbReference type="EMBL" id="ELR24288.1"/>
    </source>
</evidence>
<evidence type="ECO:0000256" key="1">
    <source>
        <dbReference type="SAM" id="MobiDB-lite"/>
    </source>
</evidence>
<accession>L8HHV6</accession>
<evidence type="ECO:0000313" key="3">
    <source>
        <dbReference type="Proteomes" id="UP000011083"/>
    </source>
</evidence>
<protein>
    <submittedName>
        <fullName evidence="2">Uncharacterized protein</fullName>
    </submittedName>
</protein>
<dbReference type="AlphaFoldDB" id="L8HHV6"/>
<dbReference type="KEGG" id="acan:ACA1_170260"/>
<proteinExistence type="predicted"/>
<dbReference type="EMBL" id="KB007834">
    <property type="protein sequence ID" value="ELR24288.1"/>
    <property type="molecule type" value="Genomic_DNA"/>
</dbReference>
<sequence length="66" mass="6707">MASKGHVYGFNIKSASGSSAPATGGSAAKPAIIVDKFQQTAINAPKKETERGVQKGTGDKPNFSGI</sequence>
<organism evidence="2 3">
    <name type="scientific">Acanthamoeba castellanii (strain ATCC 30010 / Neff)</name>
    <dbReference type="NCBI Taxonomy" id="1257118"/>
    <lineage>
        <taxon>Eukaryota</taxon>
        <taxon>Amoebozoa</taxon>
        <taxon>Discosea</taxon>
        <taxon>Longamoebia</taxon>
        <taxon>Centramoebida</taxon>
        <taxon>Acanthamoebidae</taxon>
        <taxon>Acanthamoeba</taxon>
    </lineage>
</organism>
<gene>
    <name evidence="2" type="ORF">ACA1_170260</name>
</gene>
<reference evidence="2 3" key="1">
    <citation type="journal article" date="2013" name="Genome Biol.">
        <title>Genome of Acanthamoeba castellanii highlights extensive lateral gene transfer and early evolution of tyrosine kinase signaling.</title>
        <authorList>
            <person name="Clarke M."/>
            <person name="Lohan A.J."/>
            <person name="Liu B."/>
            <person name="Lagkouvardos I."/>
            <person name="Roy S."/>
            <person name="Zafar N."/>
            <person name="Bertelli C."/>
            <person name="Schilde C."/>
            <person name="Kianianmomeni A."/>
            <person name="Burglin T.R."/>
            <person name="Frech C."/>
            <person name="Turcotte B."/>
            <person name="Kopec K.O."/>
            <person name="Synnott J.M."/>
            <person name="Choo C."/>
            <person name="Paponov I."/>
            <person name="Finkler A."/>
            <person name="Soon Heng Tan C."/>
            <person name="Hutchins A.P."/>
            <person name="Weinmeier T."/>
            <person name="Rattei T."/>
            <person name="Chu J.S."/>
            <person name="Gimenez G."/>
            <person name="Irimia M."/>
            <person name="Rigden D.J."/>
            <person name="Fitzpatrick D.A."/>
            <person name="Lorenzo-Morales J."/>
            <person name="Bateman A."/>
            <person name="Chiu C.H."/>
            <person name="Tang P."/>
            <person name="Hegemann P."/>
            <person name="Fromm H."/>
            <person name="Raoult D."/>
            <person name="Greub G."/>
            <person name="Miranda-Saavedra D."/>
            <person name="Chen N."/>
            <person name="Nash P."/>
            <person name="Ginger M.L."/>
            <person name="Horn M."/>
            <person name="Schaap P."/>
            <person name="Caler L."/>
            <person name="Loftus B."/>
        </authorList>
    </citation>
    <scope>NUCLEOTIDE SEQUENCE [LARGE SCALE GENOMIC DNA]</scope>
    <source>
        <strain evidence="2 3">Neff</strain>
    </source>
</reference>
<name>L8HHV6_ACACF</name>